<feature type="compositionally biased region" description="Low complexity" evidence="1">
    <location>
        <begin position="33"/>
        <end position="57"/>
    </location>
</feature>
<keyword evidence="2" id="KW-0732">Signal</keyword>
<evidence type="ECO:0000313" key="4">
    <source>
        <dbReference type="Proteomes" id="UP000764837"/>
    </source>
</evidence>
<reference evidence="3 4" key="1">
    <citation type="submission" date="2021-01" db="EMBL/GenBank/DDBJ databases">
        <title>Sequencing the genomes of 1000 actinobacteria strains.</title>
        <authorList>
            <person name="Klenk H.-P."/>
        </authorList>
    </citation>
    <scope>NUCLEOTIDE SEQUENCE [LARGE SCALE GENOMIC DNA]</scope>
    <source>
        <strain evidence="3 4">DSM 100204</strain>
    </source>
</reference>
<name>A0ABS2LZ53_9ACTN</name>
<accession>A0ABS2LZ53</accession>
<comment type="caution">
    <text evidence="3">The sequence shown here is derived from an EMBL/GenBank/DDBJ whole genome shotgun (WGS) entry which is preliminary data.</text>
</comment>
<feature type="signal peptide" evidence="2">
    <location>
        <begin position="1"/>
        <end position="30"/>
    </location>
</feature>
<feature type="chain" id="PRO_5047093402" description="PknH-like extracellular domain-containing protein" evidence="2">
    <location>
        <begin position="31"/>
        <end position="254"/>
    </location>
</feature>
<organism evidence="3 4">
    <name type="scientific">Micromonospora luteifusca</name>
    <dbReference type="NCBI Taxonomy" id="709860"/>
    <lineage>
        <taxon>Bacteria</taxon>
        <taxon>Bacillati</taxon>
        <taxon>Actinomycetota</taxon>
        <taxon>Actinomycetes</taxon>
        <taxon>Micromonosporales</taxon>
        <taxon>Micromonosporaceae</taxon>
        <taxon>Micromonospora</taxon>
    </lineage>
</organism>
<dbReference type="RefSeq" id="WP_204944180.1">
    <property type="nucleotide sequence ID" value="NZ_JAFBBP010000001.1"/>
</dbReference>
<keyword evidence="4" id="KW-1185">Reference proteome</keyword>
<sequence length="254" mass="26342">MSRYAPLPPARMPNLLALVPLLGTIAVATACTTTPAPSDSASSTPAPTTATAAVDPTGQPSPSTSTQATIPTSAFVELPSELRKSPRRATPVEEALPKLCRNEFGTGGRQVTASAAMTLTYKTAGDTDGHVPGGLIHQTIFTFAGDGATAYMARVRAAVQACPSYTQLENSTTVKSQILPGVGDEALLVTRTWPNANLNGTRTGGTGSSQIAVARVDTAVTVFDDQGWEGTSGNPTIMDRVVRDGAKTVDAWQR</sequence>
<dbReference type="EMBL" id="JAFBBP010000001">
    <property type="protein sequence ID" value="MBM7493481.1"/>
    <property type="molecule type" value="Genomic_DNA"/>
</dbReference>
<proteinExistence type="predicted"/>
<evidence type="ECO:0000313" key="3">
    <source>
        <dbReference type="EMBL" id="MBM7493481.1"/>
    </source>
</evidence>
<gene>
    <name evidence="3" type="ORF">JOD64_004703</name>
</gene>
<evidence type="ECO:0008006" key="5">
    <source>
        <dbReference type="Google" id="ProtNLM"/>
    </source>
</evidence>
<dbReference type="PROSITE" id="PS51257">
    <property type="entry name" value="PROKAR_LIPOPROTEIN"/>
    <property type="match status" value="1"/>
</dbReference>
<evidence type="ECO:0000256" key="1">
    <source>
        <dbReference type="SAM" id="MobiDB-lite"/>
    </source>
</evidence>
<dbReference type="Proteomes" id="UP000764837">
    <property type="component" value="Unassembled WGS sequence"/>
</dbReference>
<protein>
    <recommendedName>
        <fullName evidence="5">PknH-like extracellular domain-containing protein</fullName>
    </recommendedName>
</protein>
<evidence type="ECO:0000256" key="2">
    <source>
        <dbReference type="SAM" id="SignalP"/>
    </source>
</evidence>
<feature type="region of interest" description="Disordered" evidence="1">
    <location>
        <begin position="33"/>
        <end position="69"/>
    </location>
</feature>
<feature type="compositionally biased region" description="Polar residues" evidence="1">
    <location>
        <begin position="58"/>
        <end position="69"/>
    </location>
</feature>